<evidence type="ECO:0000313" key="2">
    <source>
        <dbReference type="Proteomes" id="UP001483337"/>
    </source>
</evidence>
<dbReference type="Pfam" id="PF14559">
    <property type="entry name" value="TPR_19"/>
    <property type="match status" value="1"/>
</dbReference>
<dbReference type="RefSeq" id="WP_353929554.1">
    <property type="nucleotide sequence ID" value="NZ_CP150886.1"/>
</dbReference>
<proteinExistence type="predicted"/>
<dbReference type="Proteomes" id="UP001483337">
    <property type="component" value="Chromosome"/>
</dbReference>
<dbReference type="InterPro" id="IPR011990">
    <property type="entry name" value="TPR-like_helical_dom_sf"/>
</dbReference>
<name>A0ABZ2UQC1_9CYAN</name>
<accession>A0ABZ2UQC1</accession>
<evidence type="ECO:0000313" key="1">
    <source>
        <dbReference type="EMBL" id="WZB86640.1"/>
    </source>
</evidence>
<dbReference type="EMBL" id="CP150886">
    <property type="protein sequence ID" value="WZB86640.1"/>
    <property type="molecule type" value="Genomic_DNA"/>
</dbReference>
<dbReference type="SUPFAM" id="SSF48452">
    <property type="entry name" value="TPR-like"/>
    <property type="match status" value="1"/>
</dbReference>
<keyword evidence="2" id="KW-1185">Reference proteome</keyword>
<protein>
    <submittedName>
        <fullName evidence="1">Tetratricopeptide repeat protein</fullName>
    </submittedName>
</protein>
<reference evidence="1 2" key="1">
    <citation type="submission" date="2024-04" db="EMBL/GenBank/DDBJ databases">
        <title>Okeanomitos corallinicola gen. &amp; sp. nov. (Nostocales, Cyanobacteria), a new toxic marine heterocyst-forming cyanobacterium from a coral reef.</title>
        <authorList>
            <person name="Li H."/>
            <person name="Li R."/>
            <person name="Kang J."/>
            <person name="Hii K.S."/>
            <person name="Mohamed H.F."/>
            <person name="Xu X."/>
            <person name="Luo Z."/>
        </authorList>
    </citation>
    <scope>NUCLEOTIDE SEQUENCE [LARGE SCALE GENOMIC DNA]</scope>
    <source>
        <strain evidence="1 2">TIOX110</strain>
    </source>
</reference>
<dbReference type="Gene3D" id="1.25.40.10">
    <property type="entry name" value="Tetratricopeptide repeat domain"/>
    <property type="match status" value="1"/>
</dbReference>
<organism evidence="1 2">
    <name type="scientific">Okeanomitos corallinicola TIOX110</name>
    <dbReference type="NCBI Taxonomy" id="3133117"/>
    <lineage>
        <taxon>Bacteria</taxon>
        <taxon>Bacillati</taxon>
        <taxon>Cyanobacteriota</taxon>
        <taxon>Cyanophyceae</taxon>
        <taxon>Nostocales</taxon>
        <taxon>Aphanizomenonaceae</taxon>
        <taxon>Okeanomitos</taxon>
    </lineage>
</organism>
<gene>
    <name evidence="1" type="ORF">WJM97_14695</name>
</gene>
<sequence length="359" mass="41469">MLEEVIAAFEHQDYQTAAKLLKPLITESPNDPWVHFYVARLHEVSGKRQEAEKIYRQLLKATINNKILSQARQGLQRLEDAEQAERKKAIAEATAEPTNAEQGILVLEPINNEQRTSAAKEFAKIMQIDPYSARLILPSRCWRVYRIGKIGEMQFYGQQLQQADIPCFWLKIPHIQNIKVYQVKYFSQSSKNPNAVCMSADHQLGSLCFSWSEVTARVMGLLPIFEEVVDINVRGKLERKTQTQDYAHFCDLHLPERNSILRIYDSGYEFQQGLEISPNATQNTIRINWNNLIGWINQNTPHSQVWSEFQPFGETVLDQTETLNQIPANIQLYRRENSNWDSAFHLYSGIIFVKNAKSK</sequence>